<organism evidence="1 2">
    <name type="scientific">Marinicella sediminis</name>
    <dbReference type="NCBI Taxonomy" id="1792834"/>
    <lineage>
        <taxon>Bacteria</taxon>
        <taxon>Pseudomonadati</taxon>
        <taxon>Pseudomonadota</taxon>
        <taxon>Gammaproteobacteria</taxon>
        <taxon>Lysobacterales</taxon>
        <taxon>Marinicellaceae</taxon>
        <taxon>Marinicella</taxon>
    </lineage>
</organism>
<keyword evidence="2" id="KW-1185">Reference proteome</keyword>
<comment type="caution">
    <text evidence="1">The sequence shown here is derived from an EMBL/GenBank/DDBJ whole genome shotgun (WGS) entry which is preliminary data.</text>
</comment>
<sequence>MRIGLLAVVLSGLFPMMLHAGLPPWLDRLEDSNKSAEINKRWHADGGQVNLQFFYGMLDDLDIQVNGVDTRQAGHWSESQYIMDIKPFSGIDLKVPYGVLVGADQGSYVLDGEFSLHRSGQTVYFNGLTLRASEQAKTSSDLLGFEMVNDQGQVLFEFHHIHTILDKANELLVMKNIDVSMTAELANLLGEPRLAGTVVAQAHIESNLVIPAEGFTDINSVEGSSCAQRPKWPGPGTNDPQADVALIAMSARQYRHLNNGSIVVTPSATLKNVGGLDDADVAWYTKFSGTFPPYNNAQHPFLIWNMYREIDGRFEQIGVSGVKHAFLTINSNCTINCQDGHILWPGCEDVYGMGNNDSPRSLGPRTFSNPNFSNTEINAKAGTWQEDCSFFDQDCNGSQETNSDGSAENRMVVQESDLGVAGAKYYVSAWYIIRDDINIFNTMGYKEYLITPAGDNWLFSETGGFQNGPASDQYVAPNTIDLINNEASTRIENKSKGSLTVAVKIDDLGGGQYRYNYMVENHDYDPQIEAVRIAMHDSLPVNNLEFSDVDENTGNDWTVNHVGGEMVLEAPSDNTLNWGTLYSFSFTTAAPPVEGQLSLTPMEGIKAGSLQVNSLVPFFDDDLIFANGLE</sequence>
<accession>A0ABV7JE36</accession>
<protein>
    <submittedName>
        <fullName evidence="1">Uncharacterized protein</fullName>
    </submittedName>
</protein>
<proteinExistence type="predicted"/>
<gene>
    <name evidence="1" type="ORF">ACFODZ_14450</name>
</gene>
<reference evidence="2" key="1">
    <citation type="journal article" date="2019" name="Int. J. Syst. Evol. Microbiol.">
        <title>The Global Catalogue of Microorganisms (GCM) 10K type strain sequencing project: providing services to taxonomists for standard genome sequencing and annotation.</title>
        <authorList>
            <consortium name="The Broad Institute Genomics Platform"/>
            <consortium name="The Broad Institute Genome Sequencing Center for Infectious Disease"/>
            <person name="Wu L."/>
            <person name="Ma J."/>
        </authorList>
    </citation>
    <scope>NUCLEOTIDE SEQUENCE [LARGE SCALE GENOMIC DNA]</scope>
    <source>
        <strain evidence="2">KCTC 42953</strain>
    </source>
</reference>
<evidence type="ECO:0000313" key="2">
    <source>
        <dbReference type="Proteomes" id="UP001595533"/>
    </source>
</evidence>
<dbReference type="Proteomes" id="UP001595533">
    <property type="component" value="Unassembled WGS sequence"/>
</dbReference>
<dbReference type="EMBL" id="JBHRTS010000008">
    <property type="protein sequence ID" value="MFC3195452.1"/>
    <property type="molecule type" value="Genomic_DNA"/>
</dbReference>
<dbReference type="RefSeq" id="WP_157892993.1">
    <property type="nucleotide sequence ID" value="NZ_JBHRTS010000008.1"/>
</dbReference>
<evidence type="ECO:0000313" key="1">
    <source>
        <dbReference type="EMBL" id="MFC3195452.1"/>
    </source>
</evidence>
<name>A0ABV7JE36_9GAMM</name>